<name>A0A445AG58_ARAHY</name>
<dbReference type="Proteomes" id="UP000289738">
    <property type="component" value="Chromosome B02"/>
</dbReference>
<gene>
    <name evidence="2" type="ORF">Ahy_B02g059115</name>
</gene>
<proteinExistence type="predicted"/>
<dbReference type="EMBL" id="SDMP01000012">
    <property type="protein sequence ID" value="RYR25400.1"/>
    <property type="molecule type" value="Genomic_DNA"/>
</dbReference>
<feature type="domain" description="Nrap protein" evidence="1">
    <location>
        <begin position="5"/>
        <end position="74"/>
    </location>
</feature>
<dbReference type="Pfam" id="PF17407">
    <property type="entry name" value="Nrap_D6"/>
    <property type="match status" value="1"/>
</dbReference>
<keyword evidence="3" id="KW-1185">Reference proteome</keyword>
<comment type="caution">
    <text evidence="2">The sequence shown here is derived from an EMBL/GenBank/DDBJ whole genome shotgun (WGS) entry which is preliminary data.</text>
</comment>
<protein>
    <recommendedName>
        <fullName evidence="1">Nrap protein domain-containing protein</fullName>
    </recommendedName>
</protein>
<dbReference type="InterPro" id="IPR035371">
    <property type="entry name" value="Nrap_D6"/>
</dbReference>
<evidence type="ECO:0000313" key="2">
    <source>
        <dbReference type="EMBL" id="RYR25400.1"/>
    </source>
</evidence>
<organism evidence="2 3">
    <name type="scientific">Arachis hypogaea</name>
    <name type="common">Peanut</name>
    <dbReference type="NCBI Taxonomy" id="3818"/>
    <lineage>
        <taxon>Eukaryota</taxon>
        <taxon>Viridiplantae</taxon>
        <taxon>Streptophyta</taxon>
        <taxon>Embryophyta</taxon>
        <taxon>Tracheophyta</taxon>
        <taxon>Spermatophyta</taxon>
        <taxon>Magnoliopsida</taxon>
        <taxon>eudicotyledons</taxon>
        <taxon>Gunneridae</taxon>
        <taxon>Pentapetalae</taxon>
        <taxon>rosids</taxon>
        <taxon>fabids</taxon>
        <taxon>Fabales</taxon>
        <taxon>Fabaceae</taxon>
        <taxon>Papilionoideae</taxon>
        <taxon>50 kb inversion clade</taxon>
        <taxon>dalbergioids sensu lato</taxon>
        <taxon>Dalbergieae</taxon>
        <taxon>Pterocarpus clade</taxon>
        <taxon>Arachis</taxon>
    </lineage>
</organism>
<evidence type="ECO:0000259" key="1">
    <source>
        <dbReference type="Pfam" id="PF17407"/>
    </source>
</evidence>
<dbReference type="AlphaFoldDB" id="A0A445AG58"/>
<reference evidence="2 3" key="1">
    <citation type="submission" date="2019-01" db="EMBL/GenBank/DDBJ databases">
        <title>Sequencing of cultivated peanut Arachis hypogaea provides insights into genome evolution and oil improvement.</title>
        <authorList>
            <person name="Chen X."/>
        </authorList>
    </citation>
    <scope>NUCLEOTIDE SEQUENCE [LARGE SCALE GENOMIC DNA]</scope>
    <source>
        <strain evidence="3">cv. Fuhuasheng</strain>
        <tissue evidence="2">Leaves</tissue>
    </source>
</reference>
<sequence length="84" mass="9600">MPNFDTFIYHLQKEFSNTFKVWHDSLGGDVIGLTWVESYSSKKRKQETDVNEARNPPKVLKAVGQVGKGFVRSICFLKPPKLTN</sequence>
<evidence type="ECO:0000313" key="3">
    <source>
        <dbReference type="Proteomes" id="UP000289738"/>
    </source>
</evidence>
<accession>A0A445AG58</accession>